<dbReference type="RefSeq" id="WP_023850340.1">
    <property type="nucleotide sequence ID" value="NZ_CP047166.1"/>
</dbReference>
<dbReference type="Proteomes" id="UP000596387">
    <property type="component" value="Chromosome"/>
</dbReference>
<dbReference type="InterPro" id="IPR003715">
    <property type="entry name" value="Poly_export_N"/>
</dbReference>
<dbReference type="PANTHER" id="PTHR33619">
    <property type="entry name" value="POLYSACCHARIDE EXPORT PROTEIN GFCE-RELATED"/>
    <property type="match status" value="1"/>
</dbReference>
<evidence type="ECO:0000256" key="1">
    <source>
        <dbReference type="ARBA" id="ARBA00022729"/>
    </source>
</evidence>
<protein>
    <submittedName>
        <fullName evidence="3">Polysaccharide biosynthesis protein</fullName>
    </submittedName>
</protein>
<organism evidence="3 4">
    <name type="scientific">Ponticoccus alexandrii</name>
    <dbReference type="NCBI Taxonomy" id="1943633"/>
    <lineage>
        <taxon>Bacteria</taxon>
        <taxon>Pseudomonadati</taxon>
        <taxon>Pseudomonadota</taxon>
        <taxon>Alphaproteobacteria</taxon>
        <taxon>Rhodobacterales</taxon>
        <taxon>Roseobacteraceae</taxon>
        <taxon>Ponticoccus</taxon>
    </lineage>
</organism>
<feature type="domain" description="Polysaccharide export protein N-terminal" evidence="2">
    <location>
        <begin position="99"/>
        <end position="170"/>
    </location>
</feature>
<dbReference type="Gene3D" id="3.10.560.10">
    <property type="entry name" value="Outer membrane lipoprotein wza domain like"/>
    <property type="match status" value="1"/>
</dbReference>
<evidence type="ECO:0000313" key="3">
    <source>
        <dbReference type="EMBL" id="QRF68039.1"/>
    </source>
</evidence>
<proteinExistence type="predicted"/>
<dbReference type="EMBL" id="CP047166">
    <property type="protein sequence ID" value="QRF68039.1"/>
    <property type="molecule type" value="Genomic_DNA"/>
</dbReference>
<accession>A0ABX7FD98</accession>
<name>A0ABX7FD98_9RHOB</name>
<keyword evidence="1" id="KW-0732">Signal</keyword>
<sequence length="415" mass="44204">MPLPSKKLSSPRRTATQVTTALCLSLLAGCGAAPAPKNIAPVQSGGGFQAQYRDPPRQSRDMLISTRMNAETCLSGGVADTGAAGKGDGLVALALRGERLSRDDLLDIRVGDDETFNGDYVISRDGLLKMPFLPPIPAQGRTTDDIEQDLDRLLREGGFYDSAPRLSVRLVDMASVRVAVSGAVFEPHAVEVGLRPGGEIDRVRQGAIGASTEGRNLSTALRAAGGVRPDADLSRIELHRAGHRHILDLRGVFEGRHMTDIVLLAGDEIVVPSRQCFQDDLMRPGPISPPGISLFLSNLTQPATGNAPSAIGRDVREVPYGTRFMQAVVDTNCVGGARASSAHRSAVLFTRDPMTGVSVVIERSIEDQLHRADRDDYDPYLLPGDSIACYDSRVTNLAEIGRVVGGVAGVALMIP</sequence>
<dbReference type="PROSITE" id="PS51257">
    <property type="entry name" value="PROKAR_LIPOPROTEIN"/>
    <property type="match status" value="1"/>
</dbReference>
<keyword evidence="4" id="KW-1185">Reference proteome</keyword>
<evidence type="ECO:0000259" key="2">
    <source>
        <dbReference type="Pfam" id="PF02563"/>
    </source>
</evidence>
<dbReference type="InterPro" id="IPR049712">
    <property type="entry name" value="Poly_export"/>
</dbReference>
<reference evidence="3 4" key="1">
    <citation type="submission" date="2019-12" db="EMBL/GenBank/DDBJ databases">
        <title>Complete Genome Sequence of a Quorum-Sensing Bacterium,Rhodobacteraceae bacterium C31, Isolated from a marine microalgae symbiotic bacteria.</title>
        <authorList>
            <person name="Zhang Y."/>
        </authorList>
    </citation>
    <scope>NUCLEOTIDE SEQUENCE [LARGE SCALE GENOMIC DNA]</scope>
    <source>
        <strain evidence="3 4">C31</strain>
    </source>
</reference>
<gene>
    <name evidence="3" type="ORF">GQA70_18035</name>
</gene>
<dbReference type="Pfam" id="PF02563">
    <property type="entry name" value="Poly_export"/>
    <property type="match status" value="1"/>
</dbReference>
<evidence type="ECO:0000313" key="4">
    <source>
        <dbReference type="Proteomes" id="UP000596387"/>
    </source>
</evidence>
<dbReference type="PANTHER" id="PTHR33619:SF3">
    <property type="entry name" value="POLYSACCHARIDE EXPORT PROTEIN GFCE-RELATED"/>
    <property type="match status" value="1"/>
</dbReference>